<evidence type="ECO:0000313" key="10">
    <source>
        <dbReference type="Proteomes" id="UP000007266"/>
    </source>
</evidence>
<keyword evidence="5" id="KW-0969">Cilium</keyword>
<comment type="subcellular location">
    <subcellularLocation>
        <location evidence="1">Cytoplasm</location>
        <location evidence="1">Cytoskeleton</location>
        <location evidence="1">Cilium basal body</location>
    </subcellularLocation>
</comment>
<dbReference type="AlphaFoldDB" id="D6X3W9"/>
<dbReference type="Proteomes" id="UP000007266">
    <property type="component" value="Linkage group 10"/>
</dbReference>
<organism evidence="9 10">
    <name type="scientific">Tribolium castaneum</name>
    <name type="common">Red flour beetle</name>
    <dbReference type="NCBI Taxonomy" id="7070"/>
    <lineage>
        <taxon>Eukaryota</taxon>
        <taxon>Metazoa</taxon>
        <taxon>Ecdysozoa</taxon>
        <taxon>Arthropoda</taxon>
        <taxon>Hexapoda</taxon>
        <taxon>Insecta</taxon>
        <taxon>Pterygota</taxon>
        <taxon>Neoptera</taxon>
        <taxon>Endopterygota</taxon>
        <taxon>Coleoptera</taxon>
        <taxon>Polyphaga</taxon>
        <taxon>Cucujiformia</taxon>
        <taxon>Tenebrionidae</taxon>
        <taxon>Tenebrionidae incertae sedis</taxon>
        <taxon>Tribolium</taxon>
    </lineage>
</organism>
<dbReference type="OrthoDB" id="2119217at2759"/>
<dbReference type="GO" id="GO:0031514">
    <property type="term" value="C:motile cilium"/>
    <property type="evidence" value="ECO:0000318"/>
    <property type="project" value="GO_Central"/>
</dbReference>
<dbReference type="GO" id="GO:0005815">
    <property type="term" value="C:microtubule organizing center"/>
    <property type="evidence" value="ECO:0000318"/>
    <property type="project" value="GO_Central"/>
</dbReference>
<dbReference type="PhylomeDB" id="D6X3W9"/>
<name>D6X3W9_TRICA</name>
<protein>
    <recommendedName>
        <fullName evidence="3">Intraflagellar transport protein 46 homolog</fullName>
    </recommendedName>
</protein>
<feature type="region of interest" description="Disordered" evidence="8">
    <location>
        <begin position="52"/>
        <end position="113"/>
    </location>
</feature>
<evidence type="ECO:0000256" key="1">
    <source>
        <dbReference type="ARBA" id="ARBA00004120"/>
    </source>
</evidence>
<keyword evidence="7" id="KW-0966">Cell projection</keyword>
<feature type="compositionally biased region" description="Basic and acidic residues" evidence="8">
    <location>
        <begin position="96"/>
        <end position="113"/>
    </location>
</feature>
<keyword evidence="10" id="KW-1185">Reference proteome</keyword>
<dbReference type="OMA" id="QYIRRYT"/>
<dbReference type="eggNOG" id="ENOG502QPNA">
    <property type="taxonomic scope" value="Eukaryota"/>
</dbReference>
<evidence type="ECO:0000256" key="5">
    <source>
        <dbReference type="ARBA" id="ARBA00023069"/>
    </source>
</evidence>
<sequence>MQRSFSIVDDEEESENFDEQILKKYGGALSERSNSQTINDYETNLAKMATRQASATDYDPDKHLSKIPSAGPSGRQTVLRKPTGLSSDSEDDSDEEKTKDAIPGEYDPKEYENLDVSPEIKDIFQYITKYIPQQMGLDHKFKPFVPEFLPAVGDIDAFLKVLPPKTLLSDADFVANQQLGLVVLDEPAANQSDPALLHLQLRAESVKTTNDSTVVVKKIDNVEKNAKIIDKWIKDISALHKSKSFPAVRYTEPMPDLDELMQEWPESMEKQLSENGFPEPKGNLSDYVQEVCGLFQIPVKNKIQALHLLFSLFAAVKSSQLFKNGQLGKVEESESIGNVADQLVLD</sequence>
<dbReference type="PANTHER" id="PTHR13376">
    <property type="entry name" value="INTRAFLAGELLAR TRANSPORT PROTEIN 46 HOMOLOG"/>
    <property type="match status" value="1"/>
</dbReference>
<accession>D6X3W9</accession>
<evidence type="ECO:0000256" key="7">
    <source>
        <dbReference type="ARBA" id="ARBA00023273"/>
    </source>
</evidence>
<keyword evidence="4" id="KW-0963">Cytoplasm</keyword>
<evidence type="ECO:0000256" key="4">
    <source>
        <dbReference type="ARBA" id="ARBA00022490"/>
    </source>
</evidence>
<dbReference type="HOGENOM" id="CLU_039364_0_0_1"/>
<dbReference type="EMBL" id="KQ971379">
    <property type="protein sequence ID" value="EEZ97358.1"/>
    <property type="molecule type" value="Genomic_DNA"/>
</dbReference>
<keyword evidence="6" id="KW-0206">Cytoskeleton</keyword>
<dbReference type="STRING" id="7070.D6X3W9"/>
<dbReference type="GO" id="GO:0042073">
    <property type="term" value="P:intraciliary transport"/>
    <property type="evidence" value="ECO:0000318"/>
    <property type="project" value="GO_Central"/>
</dbReference>
<proteinExistence type="inferred from homology"/>
<evidence type="ECO:0000256" key="2">
    <source>
        <dbReference type="ARBA" id="ARBA00007700"/>
    </source>
</evidence>
<evidence type="ECO:0000256" key="8">
    <source>
        <dbReference type="SAM" id="MobiDB-lite"/>
    </source>
</evidence>
<evidence type="ECO:0000256" key="3">
    <source>
        <dbReference type="ARBA" id="ARBA00017206"/>
    </source>
</evidence>
<reference evidence="9 10" key="1">
    <citation type="journal article" date="2008" name="Nature">
        <title>The genome of the model beetle and pest Tribolium castaneum.</title>
        <authorList>
            <consortium name="Tribolium Genome Sequencing Consortium"/>
            <person name="Richards S."/>
            <person name="Gibbs R.A."/>
            <person name="Weinstock G.M."/>
            <person name="Brown S.J."/>
            <person name="Denell R."/>
            <person name="Beeman R.W."/>
            <person name="Gibbs R."/>
            <person name="Beeman R.W."/>
            <person name="Brown S.J."/>
            <person name="Bucher G."/>
            <person name="Friedrich M."/>
            <person name="Grimmelikhuijzen C.J."/>
            <person name="Klingler M."/>
            <person name="Lorenzen M."/>
            <person name="Richards S."/>
            <person name="Roth S."/>
            <person name="Schroder R."/>
            <person name="Tautz D."/>
            <person name="Zdobnov E.M."/>
            <person name="Muzny D."/>
            <person name="Gibbs R.A."/>
            <person name="Weinstock G.M."/>
            <person name="Attaway T."/>
            <person name="Bell S."/>
            <person name="Buhay C.J."/>
            <person name="Chandrabose M.N."/>
            <person name="Chavez D."/>
            <person name="Clerk-Blankenburg K.P."/>
            <person name="Cree A."/>
            <person name="Dao M."/>
            <person name="Davis C."/>
            <person name="Chacko J."/>
            <person name="Dinh H."/>
            <person name="Dugan-Rocha S."/>
            <person name="Fowler G."/>
            <person name="Garner T.T."/>
            <person name="Garnes J."/>
            <person name="Gnirke A."/>
            <person name="Hawes A."/>
            <person name="Hernandez J."/>
            <person name="Hines S."/>
            <person name="Holder M."/>
            <person name="Hume J."/>
            <person name="Jhangiani S.N."/>
            <person name="Joshi V."/>
            <person name="Khan Z.M."/>
            <person name="Jackson L."/>
            <person name="Kovar C."/>
            <person name="Kowis A."/>
            <person name="Lee S."/>
            <person name="Lewis L.R."/>
            <person name="Margolis J."/>
            <person name="Morgan M."/>
            <person name="Nazareth L.V."/>
            <person name="Nguyen N."/>
            <person name="Okwuonu G."/>
            <person name="Parker D."/>
            <person name="Richards S."/>
            <person name="Ruiz S.J."/>
            <person name="Santibanez J."/>
            <person name="Savard J."/>
            <person name="Scherer S.E."/>
            <person name="Schneider B."/>
            <person name="Sodergren E."/>
            <person name="Tautz D."/>
            <person name="Vattahil S."/>
            <person name="Villasana D."/>
            <person name="White C.S."/>
            <person name="Wright R."/>
            <person name="Park Y."/>
            <person name="Beeman R.W."/>
            <person name="Lord J."/>
            <person name="Oppert B."/>
            <person name="Lorenzen M."/>
            <person name="Brown S."/>
            <person name="Wang L."/>
            <person name="Savard J."/>
            <person name="Tautz D."/>
            <person name="Richards S."/>
            <person name="Weinstock G."/>
            <person name="Gibbs R.A."/>
            <person name="Liu Y."/>
            <person name="Worley K."/>
            <person name="Weinstock G."/>
            <person name="Elsik C.G."/>
            <person name="Reese J.T."/>
            <person name="Elhaik E."/>
            <person name="Landan G."/>
            <person name="Graur D."/>
            <person name="Arensburger P."/>
            <person name="Atkinson P."/>
            <person name="Beeman R.W."/>
            <person name="Beidler J."/>
            <person name="Brown S.J."/>
            <person name="Demuth J.P."/>
            <person name="Drury D.W."/>
            <person name="Du Y.Z."/>
            <person name="Fujiwara H."/>
            <person name="Lorenzen M."/>
            <person name="Maselli V."/>
            <person name="Osanai M."/>
            <person name="Park Y."/>
            <person name="Robertson H.M."/>
            <person name="Tu Z."/>
            <person name="Wang J.J."/>
            <person name="Wang S."/>
            <person name="Richards S."/>
            <person name="Song H."/>
            <person name="Zhang L."/>
            <person name="Sodergren E."/>
            <person name="Werner D."/>
            <person name="Stanke M."/>
            <person name="Morgenstern B."/>
            <person name="Solovyev V."/>
            <person name="Kosarev P."/>
            <person name="Brown G."/>
            <person name="Chen H.C."/>
            <person name="Ermolaeva O."/>
            <person name="Hlavina W."/>
            <person name="Kapustin Y."/>
            <person name="Kiryutin B."/>
            <person name="Kitts P."/>
            <person name="Maglott D."/>
            <person name="Pruitt K."/>
            <person name="Sapojnikov V."/>
            <person name="Souvorov A."/>
            <person name="Mackey A.J."/>
            <person name="Waterhouse R.M."/>
            <person name="Wyder S."/>
            <person name="Zdobnov E.M."/>
            <person name="Zdobnov E.M."/>
            <person name="Wyder S."/>
            <person name="Kriventseva E.V."/>
            <person name="Kadowaki T."/>
            <person name="Bork P."/>
            <person name="Aranda M."/>
            <person name="Bao R."/>
            <person name="Beermann A."/>
            <person name="Berns N."/>
            <person name="Bolognesi R."/>
            <person name="Bonneton F."/>
            <person name="Bopp D."/>
            <person name="Brown S.J."/>
            <person name="Bucher G."/>
            <person name="Butts T."/>
            <person name="Chaumot A."/>
            <person name="Denell R.E."/>
            <person name="Ferrier D.E."/>
            <person name="Friedrich M."/>
            <person name="Gordon C.M."/>
            <person name="Jindra M."/>
            <person name="Klingler M."/>
            <person name="Lan Q."/>
            <person name="Lattorff H.M."/>
            <person name="Laudet V."/>
            <person name="von Levetsow C."/>
            <person name="Liu Z."/>
            <person name="Lutz R."/>
            <person name="Lynch J.A."/>
            <person name="da Fonseca R.N."/>
            <person name="Posnien N."/>
            <person name="Reuter R."/>
            <person name="Roth S."/>
            <person name="Savard J."/>
            <person name="Schinko J.B."/>
            <person name="Schmitt C."/>
            <person name="Schoppmeier M."/>
            <person name="Schroder R."/>
            <person name="Shippy T.D."/>
            <person name="Simonnet F."/>
            <person name="Marques-Souza H."/>
            <person name="Tautz D."/>
            <person name="Tomoyasu Y."/>
            <person name="Trauner J."/>
            <person name="Van der Zee M."/>
            <person name="Vervoort M."/>
            <person name="Wittkopp N."/>
            <person name="Wimmer E.A."/>
            <person name="Yang X."/>
            <person name="Jones A.K."/>
            <person name="Sattelle D.B."/>
            <person name="Ebert P.R."/>
            <person name="Nelson D."/>
            <person name="Scott J.G."/>
            <person name="Beeman R.W."/>
            <person name="Muthukrishnan S."/>
            <person name="Kramer K.J."/>
            <person name="Arakane Y."/>
            <person name="Beeman R.W."/>
            <person name="Zhu Q."/>
            <person name="Hogenkamp D."/>
            <person name="Dixit R."/>
            <person name="Oppert B."/>
            <person name="Jiang H."/>
            <person name="Zou Z."/>
            <person name="Marshall J."/>
            <person name="Elpidina E."/>
            <person name="Vinokurov K."/>
            <person name="Oppert C."/>
            <person name="Zou Z."/>
            <person name="Evans J."/>
            <person name="Lu Z."/>
            <person name="Zhao P."/>
            <person name="Sumathipala N."/>
            <person name="Altincicek B."/>
            <person name="Vilcinskas A."/>
            <person name="Williams M."/>
            <person name="Hultmark D."/>
            <person name="Hetru C."/>
            <person name="Jiang H."/>
            <person name="Grimmelikhuijzen C.J."/>
            <person name="Hauser F."/>
            <person name="Cazzamali G."/>
            <person name="Williamson M."/>
            <person name="Park Y."/>
            <person name="Li B."/>
            <person name="Tanaka Y."/>
            <person name="Predel R."/>
            <person name="Neupert S."/>
            <person name="Schachtner J."/>
            <person name="Verleyen P."/>
            <person name="Raible F."/>
            <person name="Bork P."/>
            <person name="Friedrich M."/>
            <person name="Walden K.K."/>
            <person name="Robertson H.M."/>
            <person name="Angeli S."/>
            <person name="Foret S."/>
            <person name="Bucher G."/>
            <person name="Schuetz S."/>
            <person name="Maleszka R."/>
            <person name="Wimmer E.A."/>
            <person name="Beeman R.W."/>
            <person name="Lorenzen M."/>
            <person name="Tomoyasu Y."/>
            <person name="Miller S.C."/>
            <person name="Grossmann D."/>
            <person name="Bucher G."/>
        </authorList>
    </citation>
    <scope>NUCLEOTIDE SEQUENCE [LARGE SCALE GENOMIC DNA]</scope>
    <source>
        <strain evidence="9 10">Georgia GA2</strain>
    </source>
</reference>
<dbReference type="PANTHER" id="PTHR13376:SF0">
    <property type="entry name" value="INTRAFLAGELLAR TRANSPORT PROTEIN 46 HOMOLOG"/>
    <property type="match status" value="1"/>
</dbReference>
<comment type="similarity">
    <text evidence="2">Belongs to the IFT46 family.</text>
</comment>
<dbReference type="Pfam" id="PF12317">
    <property type="entry name" value="IFT46_B_C"/>
    <property type="match status" value="1"/>
</dbReference>
<evidence type="ECO:0000313" key="9">
    <source>
        <dbReference type="EMBL" id="EEZ97358.1"/>
    </source>
</evidence>
<dbReference type="KEGG" id="tca:656072"/>
<gene>
    <name evidence="9" type="primary">AUGUSTUS-3.0.2_11179</name>
    <name evidence="9" type="ORF">TcasGA2_TC011179</name>
</gene>
<dbReference type="InterPro" id="IPR022088">
    <property type="entry name" value="Intraflagellar_transp_cmplxB"/>
</dbReference>
<reference evidence="9 10" key="2">
    <citation type="journal article" date="2010" name="Nucleic Acids Res.">
        <title>BeetleBase in 2010: revisions to provide comprehensive genomic information for Tribolium castaneum.</title>
        <authorList>
            <person name="Kim H.S."/>
            <person name="Murphy T."/>
            <person name="Xia J."/>
            <person name="Caragea D."/>
            <person name="Park Y."/>
            <person name="Beeman R.W."/>
            <person name="Lorenzen M.D."/>
            <person name="Butcher S."/>
            <person name="Manak J.R."/>
            <person name="Brown S.J."/>
        </authorList>
    </citation>
    <scope>GENOME REANNOTATION</scope>
    <source>
        <strain evidence="9 10">Georgia GA2</strain>
    </source>
</reference>
<dbReference type="GO" id="GO:0030992">
    <property type="term" value="C:intraciliary transport particle B"/>
    <property type="evidence" value="ECO:0000318"/>
    <property type="project" value="GO_Central"/>
</dbReference>
<evidence type="ECO:0000256" key="6">
    <source>
        <dbReference type="ARBA" id="ARBA00023212"/>
    </source>
</evidence>
<dbReference type="GO" id="GO:0060271">
    <property type="term" value="P:cilium assembly"/>
    <property type="evidence" value="ECO:0000318"/>
    <property type="project" value="GO_Central"/>
</dbReference>